<protein>
    <submittedName>
        <fullName evidence="1">Uncharacterized protein</fullName>
    </submittedName>
</protein>
<comment type="caution">
    <text evidence="1">The sequence shown here is derived from an EMBL/GenBank/DDBJ whole genome shotgun (WGS) entry which is preliminary data.</text>
</comment>
<reference evidence="3 4" key="1">
    <citation type="journal article" date="2020" name="Nat. Food">
        <title>A phased Vanilla planifolia genome enables genetic improvement of flavour and production.</title>
        <authorList>
            <person name="Hasing T."/>
            <person name="Tang H."/>
            <person name="Brym M."/>
            <person name="Khazi F."/>
            <person name="Huang T."/>
            <person name="Chambers A.H."/>
        </authorList>
    </citation>
    <scope>NUCLEOTIDE SEQUENCE [LARGE SCALE GENOMIC DNA]</scope>
    <source>
        <tissue evidence="1">Leaf</tissue>
    </source>
</reference>
<dbReference type="EMBL" id="JADCNL010000603">
    <property type="protein sequence ID" value="KAG0446196.1"/>
    <property type="molecule type" value="Genomic_DNA"/>
</dbReference>
<evidence type="ECO:0000313" key="2">
    <source>
        <dbReference type="EMBL" id="KAG0446196.1"/>
    </source>
</evidence>
<proteinExistence type="predicted"/>
<evidence type="ECO:0000313" key="4">
    <source>
        <dbReference type="Proteomes" id="UP000639772"/>
    </source>
</evidence>
<accession>A0A835P8Z6</accession>
<gene>
    <name evidence="2" type="ORF">HPP92_028949</name>
    <name evidence="1" type="ORF">HPP92_028960</name>
</gene>
<dbReference type="Proteomes" id="UP000636800">
    <property type="component" value="Unassembled WGS sequence"/>
</dbReference>
<sequence length="129" mass="14383">MAVSSLAFMLYLFPFSPPETFRTALSHEVNGDESFAKLQAEQHECFAFVDLQIGSKSAMAWLRSMSIDVTLVDLFSVYSEQSWRRYPSVLSFTVKLLGRSLQTALEGFNSLGFAGILKGGSNIEHTFND</sequence>
<dbReference type="EMBL" id="JADCNM010000604">
    <property type="protein sequence ID" value="KAG0446187.1"/>
    <property type="molecule type" value="Genomic_DNA"/>
</dbReference>
<dbReference type="AlphaFoldDB" id="A0A835P8Z6"/>
<name>A0A835P8Z6_VANPL</name>
<dbReference type="Proteomes" id="UP000639772">
    <property type="component" value="Unassembled WGS sequence"/>
</dbReference>
<evidence type="ECO:0000313" key="1">
    <source>
        <dbReference type="EMBL" id="KAG0446187.1"/>
    </source>
</evidence>
<evidence type="ECO:0000313" key="3">
    <source>
        <dbReference type="Proteomes" id="UP000636800"/>
    </source>
</evidence>
<keyword evidence="3" id="KW-1185">Reference proteome</keyword>
<organism evidence="1 4">
    <name type="scientific">Vanilla planifolia</name>
    <name type="common">Vanilla</name>
    <dbReference type="NCBI Taxonomy" id="51239"/>
    <lineage>
        <taxon>Eukaryota</taxon>
        <taxon>Viridiplantae</taxon>
        <taxon>Streptophyta</taxon>
        <taxon>Embryophyta</taxon>
        <taxon>Tracheophyta</taxon>
        <taxon>Spermatophyta</taxon>
        <taxon>Magnoliopsida</taxon>
        <taxon>Liliopsida</taxon>
        <taxon>Asparagales</taxon>
        <taxon>Orchidaceae</taxon>
        <taxon>Vanilloideae</taxon>
        <taxon>Vanilleae</taxon>
        <taxon>Vanilla</taxon>
    </lineage>
</organism>